<evidence type="ECO:0000313" key="9">
    <source>
        <dbReference type="Proteomes" id="UP000094801"/>
    </source>
</evidence>
<dbReference type="PANTHER" id="PTHR21396">
    <property type="entry name" value="39S RIBOSOMAL PROTEIN L43"/>
    <property type="match status" value="1"/>
</dbReference>
<dbReference type="InterPro" id="IPR036249">
    <property type="entry name" value="Thioredoxin-like_sf"/>
</dbReference>
<comment type="subcellular location">
    <subcellularLocation>
        <location evidence="1">Mitochondrion</location>
    </subcellularLocation>
</comment>
<dbReference type="SMART" id="SM00916">
    <property type="entry name" value="L51_S25_CI-B8"/>
    <property type="match status" value="1"/>
</dbReference>
<dbReference type="Pfam" id="PF05047">
    <property type="entry name" value="L51_S25_CI-B8"/>
    <property type="match status" value="1"/>
</dbReference>
<accession>A0A1E4SZD9</accession>
<comment type="similarity">
    <text evidence="2">Belongs to the mitochondrion-specific ribosomal protein mL43 family.</text>
</comment>
<keyword evidence="5" id="KW-0687">Ribonucleoprotein</keyword>
<protein>
    <recommendedName>
        <fullName evidence="6">Large ribosomal subunit protein mL43</fullName>
    </recommendedName>
</protein>
<evidence type="ECO:0000259" key="7">
    <source>
        <dbReference type="SMART" id="SM00916"/>
    </source>
</evidence>
<evidence type="ECO:0000256" key="1">
    <source>
        <dbReference type="ARBA" id="ARBA00004173"/>
    </source>
</evidence>
<organism evidence="8 9">
    <name type="scientific">[Candida] arabinofermentans NRRL YB-2248</name>
    <dbReference type="NCBI Taxonomy" id="983967"/>
    <lineage>
        <taxon>Eukaryota</taxon>
        <taxon>Fungi</taxon>
        <taxon>Dikarya</taxon>
        <taxon>Ascomycota</taxon>
        <taxon>Saccharomycotina</taxon>
        <taxon>Pichiomycetes</taxon>
        <taxon>Pichiales</taxon>
        <taxon>Pichiaceae</taxon>
        <taxon>Ogataea</taxon>
        <taxon>Ogataea/Candida clade</taxon>
    </lineage>
</organism>
<name>A0A1E4SZD9_9ASCO</name>
<gene>
    <name evidence="8" type="ORF">CANARDRAFT_200398</name>
</gene>
<keyword evidence="9" id="KW-1185">Reference proteome</keyword>
<reference evidence="9" key="1">
    <citation type="submission" date="2016-04" db="EMBL/GenBank/DDBJ databases">
        <title>Comparative genomics of biotechnologically important yeasts.</title>
        <authorList>
            <consortium name="DOE Joint Genome Institute"/>
            <person name="Riley R."/>
            <person name="Haridas S."/>
            <person name="Wolfe K.H."/>
            <person name="Lopes M.R."/>
            <person name="Hittinger C.T."/>
            <person name="Goker M."/>
            <person name="Salamov A."/>
            <person name="Wisecaver J."/>
            <person name="Long T.M."/>
            <person name="Aerts A.L."/>
            <person name="Barry K."/>
            <person name="Choi C."/>
            <person name="Clum A."/>
            <person name="Coughlan A.Y."/>
            <person name="Deshpande S."/>
            <person name="Douglass A.P."/>
            <person name="Hanson S.J."/>
            <person name="Klenk H.-P."/>
            <person name="Labutti K."/>
            <person name="Lapidus A."/>
            <person name="Lindquist E."/>
            <person name="Lipzen A."/>
            <person name="Meier-Kolthoff J.P."/>
            <person name="Ohm R.A."/>
            <person name="Otillar R.P."/>
            <person name="Pangilinan J."/>
            <person name="Peng Y."/>
            <person name="Rokas A."/>
            <person name="Rosa C.A."/>
            <person name="Scheuner C."/>
            <person name="Sibirny A.A."/>
            <person name="Slot J.C."/>
            <person name="Stielow J.B."/>
            <person name="Sun H."/>
            <person name="Kurtzman C.P."/>
            <person name="Blackwell M."/>
            <person name="Grigoriev I.V."/>
            <person name="Jeffries T.W."/>
        </authorList>
    </citation>
    <scope>NUCLEOTIDE SEQUENCE [LARGE SCALE GENOMIC DNA]</scope>
    <source>
        <strain evidence="9">NRRL YB-2248</strain>
    </source>
</reference>
<dbReference type="OrthoDB" id="88at2759"/>
<evidence type="ECO:0000256" key="6">
    <source>
        <dbReference type="ARBA" id="ARBA00035188"/>
    </source>
</evidence>
<proteinExistence type="inferred from homology"/>
<evidence type="ECO:0000256" key="5">
    <source>
        <dbReference type="ARBA" id="ARBA00023274"/>
    </source>
</evidence>
<feature type="domain" description="Ribosomal protein/NADH dehydrogenase" evidence="7">
    <location>
        <begin position="33"/>
        <end position="106"/>
    </location>
</feature>
<dbReference type="Proteomes" id="UP000094801">
    <property type="component" value="Unassembled WGS sequence"/>
</dbReference>
<evidence type="ECO:0000313" key="8">
    <source>
        <dbReference type="EMBL" id="ODV84822.1"/>
    </source>
</evidence>
<keyword evidence="3" id="KW-0689">Ribosomal protein</keyword>
<dbReference type="GO" id="GO:0003735">
    <property type="term" value="F:structural constituent of ribosome"/>
    <property type="evidence" value="ECO:0007669"/>
    <property type="project" value="InterPro"/>
</dbReference>
<dbReference type="PANTHER" id="PTHR21396:SF2">
    <property type="entry name" value="LARGE RIBOSOMAL SUBUNIT PROTEIN ML43"/>
    <property type="match status" value="1"/>
</dbReference>
<dbReference type="AlphaFoldDB" id="A0A1E4SZD9"/>
<evidence type="ECO:0000256" key="3">
    <source>
        <dbReference type="ARBA" id="ARBA00022980"/>
    </source>
</evidence>
<dbReference type="InterPro" id="IPR007741">
    <property type="entry name" value="Ribosomal_mL43/mS25/NADH_DH"/>
</dbReference>
<dbReference type="SUPFAM" id="SSF52833">
    <property type="entry name" value="Thioredoxin-like"/>
    <property type="match status" value="1"/>
</dbReference>
<dbReference type="STRING" id="983967.A0A1E4SZD9"/>
<evidence type="ECO:0000256" key="2">
    <source>
        <dbReference type="ARBA" id="ARBA00006073"/>
    </source>
</evidence>
<evidence type="ECO:0000256" key="4">
    <source>
        <dbReference type="ARBA" id="ARBA00023128"/>
    </source>
</evidence>
<sequence length="141" mass="15976">MAGINFIPQVSRARNGIGAFITPCKKITLTYCNFGGSSKGMREFLSTRLKKISSNYPSIYFQVLLKPGFHPVLKAEYNNDLTKQICVRKWNVDVVENKLKLLINSSGKNLSKPKSLVKSMNSSVRGIWSPFHIDPNHRYKI</sequence>
<dbReference type="GO" id="GO:0005762">
    <property type="term" value="C:mitochondrial large ribosomal subunit"/>
    <property type="evidence" value="ECO:0007669"/>
    <property type="project" value="TreeGrafter"/>
</dbReference>
<keyword evidence="4" id="KW-0496">Mitochondrion</keyword>
<dbReference type="GO" id="GO:0032543">
    <property type="term" value="P:mitochondrial translation"/>
    <property type="evidence" value="ECO:0007669"/>
    <property type="project" value="InterPro"/>
</dbReference>
<dbReference type="EMBL" id="KV453855">
    <property type="protein sequence ID" value="ODV84822.1"/>
    <property type="molecule type" value="Genomic_DNA"/>
</dbReference>
<dbReference type="InterPro" id="IPR039927">
    <property type="entry name" value="Ribosomal_mL43"/>
</dbReference>
<dbReference type="Gene3D" id="3.40.30.10">
    <property type="entry name" value="Glutaredoxin"/>
    <property type="match status" value="1"/>
</dbReference>